<feature type="compositionally biased region" description="Polar residues" evidence="2">
    <location>
        <begin position="386"/>
        <end position="401"/>
    </location>
</feature>
<feature type="compositionally biased region" description="Basic and acidic residues" evidence="2">
    <location>
        <begin position="344"/>
        <end position="354"/>
    </location>
</feature>
<name>A0A7S4LDL3_9EUGL</name>
<feature type="coiled-coil region" evidence="1">
    <location>
        <begin position="311"/>
        <end position="338"/>
    </location>
</feature>
<organism evidence="3">
    <name type="scientific">Eutreptiella gymnastica</name>
    <dbReference type="NCBI Taxonomy" id="73025"/>
    <lineage>
        <taxon>Eukaryota</taxon>
        <taxon>Discoba</taxon>
        <taxon>Euglenozoa</taxon>
        <taxon>Euglenida</taxon>
        <taxon>Spirocuta</taxon>
        <taxon>Euglenophyceae</taxon>
        <taxon>Eutreptiales</taxon>
        <taxon>Eutreptiaceae</taxon>
        <taxon>Eutreptiella</taxon>
    </lineage>
</organism>
<dbReference type="EMBL" id="HBJA01097267">
    <property type="protein sequence ID" value="CAE0822468.1"/>
    <property type="molecule type" value="Transcribed_RNA"/>
</dbReference>
<feature type="compositionally biased region" description="Basic and acidic residues" evidence="2">
    <location>
        <begin position="1"/>
        <end position="11"/>
    </location>
</feature>
<gene>
    <name evidence="3" type="ORF">EGYM00163_LOCUS33669</name>
</gene>
<evidence type="ECO:0000256" key="1">
    <source>
        <dbReference type="SAM" id="Coils"/>
    </source>
</evidence>
<evidence type="ECO:0000256" key="2">
    <source>
        <dbReference type="SAM" id="MobiDB-lite"/>
    </source>
</evidence>
<keyword evidence="1" id="KW-0175">Coiled coil</keyword>
<reference evidence="3" key="1">
    <citation type="submission" date="2021-01" db="EMBL/GenBank/DDBJ databases">
        <authorList>
            <person name="Corre E."/>
            <person name="Pelletier E."/>
            <person name="Niang G."/>
            <person name="Scheremetjew M."/>
            <person name="Finn R."/>
            <person name="Kale V."/>
            <person name="Holt S."/>
            <person name="Cochrane G."/>
            <person name="Meng A."/>
            <person name="Brown T."/>
            <person name="Cohen L."/>
        </authorList>
    </citation>
    <scope>NUCLEOTIDE SEQUENCE</scope>
    <source>
        <strain evidence="3">CCMP1594</strain>
    </source>
</reference>
<feature type="region of interest" description="Disordered" evidence="2">
    <location>
        <begin position="517"/>
        <end position="601"/>
    </location>
</feature>
<accession>A0A7S4LDL3</accession>
<feature type="compositionally biased region" description="Basic and acidic residues" evidence="2">
    <location>
        <begin position="20"/>
        <end position="30"/>
    </location>
</feature>
<evidence type="ECO:0000313" key="3">
    <source>
        <dbReference type="EMBL" id="CAE0822468.1"/>
    </source>
</evidence>
<dbReference type="AlphaFoldDB" id="A0A7S4LDL3"/>
<proteinExistence type="predicted"/>
<feature type="compositionally biased region" description="Polar residues" evidence="2">
    <location>
        <begin position="365"/>
        <end position="375"/>
    </location>
</feature>
<protein>
    <submittedName>
        <fullName evidence="3">Uncharacterized protein</fullName>
    </submittedName>
</protein>
<feature type="region of interest" description="Disordered" evidence="2">
    <location>
        <begin position="1"/>
        <end position="31"/>
    </location>
</feature>
<feature type="compositionally biased region" description="Low complexity" evidence="2">
    <location>
        <begin position="421"/>
        <end position="433"/>
    </location>
</feature>
<feature type="coiled-coil region" evidence="1">
    <location>
        <begin position="195"/>
        <end position="249"/>
    </location>
</feature>
<feature type="region of interest" description="Disordered" evidence="2">
    <location>
        <begin position="341"/>
        <end position="433"/>
    </location>
</feature>
<sequence>MSDGDELKEVQLRVPSLHGTDMDGHGKDLPTDASVVEDMQTASSKAEQLQGMVDRLGREYCKLKKQVSPLGSTEGSPRDVSLDLDMQKVTDQALKLQSQLQQLDDKLCAKFRQRNNTNEIQVRIPEESKPEEVVEEQKGDMQKYEEDTKKASATAVEVRDHLYQFVEKHAKMMESYRYLRQRVAELEGGPTLRIQSVSEVEADGLRKRIAELEAEAQDNQALQQRVEELEAQVRETDQLRKRVEELQELSRKETLASADLMSPHSMVASELELPSELGDLRSPSLSLSRGESICEPWARLEAERNEHLEQQTQWLQQKHDLQDKILELRKEIAVTKLKSAVNRVGKEAVHEKKPSSAPSSRKSSGEGNHMQTQVPKLSLKPKKQHSFQGPNHTTPRSNSLPGASPKLDEDQLLPLASPSTSKRGSPSVRPSPSRISAVLQIVQTEARFRGSIERNQLRAFRDFLQLKDTDYRRARRVLREKSAASNRVKMLANTSKPTTFAKGHRFSTDIDVSPAYRRTNSGVRTSARGKVSSPPPATTSTPSSVPIRRGSKDKDKTLPRVRSGAGITSRASPPGSRTDLTASGIARAKKRSSGTSASGGF</sequence>